<dbReference type="CDD" id="cd03031">
    <property type="entry name" value="GRX_GRX_like"/>
    <property type="match status" value="1"/>
</dbReference>
<proteinExistence type="predicted"/>
<dbReference type="OrthoDB" id="423313at2759"/>
<accession>S8CB48</accession>
<comment type="caution">
    <text evidence="3">The sequence shown here is derived from an EMBL/GenBank/DDBJ whole genome shotgun (WGS) entry which is preliminary data.</text>
</comment>
<dbReference type="InterPro" id="IPR036249">
    <property type="entry name" value="Thioredoxin-like_sf"/>
</dbReference>
<dbReference type="SUPFAM" id="SSF52833">
    <property type="entry name" value="Thioredoxin-like"/>
    <property type="match status" value="1"/>
</dbReference>
<keyword evidence="4" id="KW-1185">Reference proteome</keyword>
<feature type="compositionally biased region" description="Polar residues" evidence="1">
    <location>
        <begin position="159"/>
        <end position="177"/>
    </location>
</feature>
<gene>
    <name evidence="3" type="ORF">M569_10691</name>
</gene>
<dbReference type="InterPro" id="IPR002109">
    <property type="entry name" value="Glutaredoxin"/>
</dbReference>
<evidence type="ECO:0000256" key="1">
    <source>
        <dbReference type="SAM" id="MobiDB-lite"/>
    </source>
</evidence>
<evidence type="ECO:0000313" key="4">
    <source>
        <dbReference type="Proteomes" id="UP000015453"/>
    </source>
</evidence>
<evidence type="ECO:0000313" key="3">
    <source>
        <dbReference type="EMBL" id="EPS64090.1"/>
    </source>
</evidence>
<dbReference type="PANTHER" id="PTHR45669">
    <property type="entry name" value="GLUTAREDOXIN DOMAIN-CONTAINING CYSTEINE-RICH PROTEIN CG12206-RELATED"/>
    <property type="match status" value="1"/>
</dbReference>
<protein>
    <recommendedName>
        <fullName evidence="2">Glutaredoxin domain-containing protein</fullName>
    </recommendedName>
</protein>
<evidence type="ECO:0000259" key="2">
    <source>
        <dbReference type="Pfam" id="PF00462"/>
    </source>
</evidence>
<dbReference type="PANTHER" id="PTHR45669:SF12">
    <property type="entry name" value="EMB|CAB85507.1"/>
    <property type="match status" value="1"/>
</dbReference>
<name>S8CB48_9LAMI</name>
<feature type="region of interest" description="Disordered" evidence="1">
    <location>
        <begin position="155"/>
        <end position="197"/>
    </location>
</feature>
<dbReference type="Gene3D" id="3.40.30.10">
    <property type="entry name" value="Glutaredoxin"/>
    <property type="match status" value="1"/>
</dbReference>
<dbReference type="Proteomes" id="UP000015453">
    <property type="component" value="Unassembled WGS sequence"/>
</dbReference>
<feature type="domain" description="Glutaredoxin" evidence="2">
    <location>
        <begin position="247"/>
        <end position="320"/>
    </location>
</feature>
<organism evidence="3 4">
    <name type="scientific">Genlisea aurea</name>
    <dbReference type="NCBI Taxonomy" id="192259"/>
    <lineage>
        <taxon>Eukaryota</taxon>
        <taxon>Viridiplantae</taxon>
        <taxon>Streptophyta</taxon>
        <taxon>Embryophyta</taxon>
        <taxon>Tracheophyta</taxon>
        <taxon>Spermatophyta</taxon>
        <taxon>Magnoliopsida</taxon>
        <taxon>eudicotyledons</taxon>
        <taxon>Gunneridae</taxon>
        <taxon>Pentapetalae</taxon>
        <taxon>asterids</taxon>
        <taxon>lamiids</taxon>
        <taxon>Lamiales</taxon>
        <taxon>Lentibulariaceae</taxon>
        <taxon>Genlisea</taxon>
    </lineage>
</organism>
<dbReference type="Pfam" id="PF23733">
    <property type="entry name" value="GRXCR1-2_C"/>
    <property type="match status" value="1"/>
</dbReference>
<feature type="region of interest" description="Disordered" evidence="1">
    <location>
        <begin position="40"/>
        <end position="73"/>
    </location>
</feature>
<reference evidence="3 4" key="1">
    <citation type="journal article" date="2013" name="BMC Genomics">
        <title>The miniature genome of a carnivorous plant Genlisea aurea contains a low number of genes and short non-coding sequences.</title>
        <authorList>
            <person name="Leushkin E.V."/>
            <person name="Sutormin R.A."/>
            <person name="Nabieva E.R."/>
            <person name="Penin A.A."/>
            <person name="Kondrashov A.S."/>
            <person name="Logacheva M.D."/>
        </authorList>
    </citation>
    <scope>NUCLEOTIDE SEQUENCE [LARGE SCALE GENOMIC DNA]</scope>
</reference>
<dbReference type="Pfam" id="PF00462">
    <property type="entry name" value="Glutaredoxin"/>
    <property type="match status" value="1"/>
</dbReference>
<sequence length="395" mass="43389">MGCVSSVLFPRGIRRGSRVPKKREFSHHVVSLTSTTYGVLNLDKPSESPPREEEGEAGRNSVEVKKTTSPAREQPSEIINAWELMEGLEEESSFVVPSKRTPKMGPFSREGFCRSPLKMFNQVGSPRKLKKIGGKENSPMKIAVKGCNNFRDSKKNSPKLWSSSIIRGTGTPNSAKSDSFRFDSGVTPPSRRRSLGPLFDPELLNSFEKELSAEQKIASRRSRSSHDSASILNSYKKKCPPGGESAVILYTTTLRGIRKTFEECNLARSIIESQDVQMFERDISMDSGYRQELKSLMGGGGGGTHKNIGVPLLFIKGRLIGGVEEILKLEDNGKLAALLEGIPPAPPDCRSCGGIRFLMCVECNGSCKVLEEGKTKSRKCSKCNENGLIQCPFCC</sequence>
<dbReference type="PROSITE" id="PS51354">
    <property type="entry name" value="GLUTAREDOXIN_2"/>
    <property type="match status" value="1"/>
</dbReference>
<dbReference type="EMBL" id="AUSU01005046">
    <property type="protein sequence ID" value="EPS64090.1"/>
    <property type="molecule type" value="Genomic_DNA"/>
</dbReference>
<dbReference type="AlphaFoldDB" id="S8CB48"/>